<dbReference type="EMBL" id="JAUKUA010000004">
    <property type="protein sequence ID" value="KAK0714735.1"/>
    <property type="molecule type" value="Genomic_DNA"/>
</dbReference>
<protein>
    <submittedName>
        <fullName evidence="2">Uncharacterized protein</fullName>
    </submittedName>
</protein>
<keyword evidence="3" id="KW-1185">Reference proteome</keyword>
<gene>
    <name evidence="2" type="ORF">B0H67DRAFT_683132</name>
</gene>
<evidence type="ECO:0000256" key="1">
    <source>
        <dbReference type="SAM" id="MobiDB-lite"/>
    </source>
</evidence>
<dbReference type="AlphaFoldDB" id="A0AA40AF87"/>
<dbReference type="Proteomes" id="UP001172102">
    <property type="component" value="Unassembled WGS sequence"/>
</dbReference>
<feature type="compositionally biased region" description="Polar residues" evidence="1">
    <location>
        <begin position="39"/>
        <end position="48"/>
    </location>
</feature>
<feature type="region of interest" description="Disordered" evidence="1">
    <location>
        <begin position="34"/>
        <end position="71"/>
    </location>
</feature>
<sequence>MRICPKSGIYPYPDSLPERQLLTTSCRRRRRRELLKESPMTSDSAGSCQQSFARQARQSRQAKQSRQVRHSVTRPAVQQVECVENRVIGNSSVTYQFRPQALGLPPRVPWASTNSRPGRVAGVTLPTPAIQQVSNTDVTVINDPRTGEVGYLFAPYGTNIALGQQWVSPGLGPGLAMGVAGVEEVRAQLDRLAAQEGANSGDRIQFFMRRLPGRQADS</sequence>
<name>A0AA40AF87_9PEZI</name>
<feature type="non-terminal residue" evidence="2">
    <location>
        <position position="218"/>
    </location>
</feature>
<evidence type="ECO:0000313" key="3">
    <source>
        <dbReference type="Proteomes" id="UP001172102"/>
    </source>
</evidence>
<organism evidence="2 3">
    <name type="scientific">Lasiosphaeris hirsuta</name>
    <dbReference type="NCBI Taxonomy" id="260670"/>
    <lineage>
        <taxon>Eukaryota</taxon>
        <taxon>Fungi</taxon>
        <taxon>Dikarya</taxon>
        <taxon>Ascomycota</taxon>
        <taxon>Pezizomycotina</taxon>
        <taxon>Sordariomycetes</taxon>
        <taxon>Sordariomycetidae</taxon>
        <taxon>Sordariales</taxon>
        <taxon>Lasiosphaeriaceae</taxon>
        <taxon>Lasiosphaeris</taxon>
    </lineage>
</organism>
<reference evidence="2" key="1">
    <citation type="submission" date="2023-06" db="EMBL/GenBank/DDBJ databases">
        <title>Genome-scale phylogeny and comparative genomics of the fungal order Sordariales.</title>
        <authorList>
            <consortium name="Lawrence Berkeley National Laboratory"/>
            <person name="Hensen N."/>
            <person name="Bonometti L."/>
            <person name="Westerberg I."/>
            <person name="Brannstrom I.O."/>
            <person name="Guillou S."/>
            <person name="Cros-Aarteil S."/>
            <person name="Calhoun S."/>
            <person name="Haridas S."/>
            <person name="Kuo A."/>
            <person name="Mondo S."/>
            <person name="Pangilinan J."/>
            <person name="Riley R."/>
            <person name="Labutti K."/>
            <person name="Andreopoulos B."/>
            <person name="Lipzen A."/>
            <person name="Chen C."/>
            <person name="Yanf M."/>
            <person name="Daum C."/>
            <person name="Ng V."/>
            <person name="Clum A."/>
            <person name="Steindorff A."/>
            <person name="Ohm R."/>
            <person name="Martin F."/>
            <person name="Silar P."/>
            <person name="Natvig D."/>
            <person name="Lalanne C."/>
            <person name="Gautier V."/>
            <person name="Ament-Velasquez S.L."/>
            <person name="Kruys A."/>
            <person name="Hutchinson M.I."/>
            <person name="Powell A.J."/>
            <person name="Barry K."/>
            <person name="Miller A.N."/>
            <person name="Grigoriev I.V."/>
            <person name="Debuchy R."/>
            <person name="Gladieux P."/>
            <person name="Thoren M.H."/>
            <person name="Johannesson H."/>
        </authorList>
    </citation>
    <scope>NUCLEOTIDE SEQUENCE</scope>
    <source>
        <strain evidence="2">SMH4607-1</strain>
    </source>
</reference>
<accession>A0AA40AF87</accession>
<proteinExistence type="predicted"/>
<comment type="caution">
    <text evidence="2">The sequence shown here is derived from an EMBL/GenBank/DDBJ whole genome shotgun (WGS) entry which is preliminary data.</text>
</comment>
<feature type="compositionally biased region" description="Low complexity" evidence="1">
    <location>
        <begin position="49"/>
        <end position="65"/>
    </location>
</feature>
<evidence type="ECO:0000313" key="2">
    <source>
        <dbReference type="EMBL" id="KAK0714735.1"/>
    </source>
</evidence>